<comment type="caution">
    <text evidence="1">The sequence shown here is derived from an EMBL/GenBank/DDBJ whole genome shotgun (WGS) entry which is preliminary data.</text>
</comment>
<sequence length="90" mass="10439">MDQVEKGVWEMEHLDGQLDGQIDEKAPAIVIGNEFTQVIIRKVYTRNGERLEIFSPKLDRTIWLDPLALESLTWQEPEVFTSFLAKPFGY</sequence>
<evidence type="ECO:0000313" key="1">
    <source>
        <dbReference type="EMBL" id="PTQ55805.1"/>
    </source>
</evidence>
<protein>
    <recommendedName>
        <fullName evidence="3">Dihydrodiol dehydrogenase</fullName>
    </recommendedName>
</protein>
<gene>
    <name evidence="1" type="ORF">BSOLF_1456</name>
</gene>
<organism evidence="1 2">
    <name type="scientific">Candidatus Carbonibacillus altaicus</name>
    <dbReference type="NCBI Taxonomy" id="2163959"/>
    <lineage>
        <taxon>Bacteria</taxon>
        <taxon>Bacillati</taxon>
        <taxon>Bacillota</taxon>
        <taxon>Bacilli</taxon>
        <taxon>Bacillales</taxon>
        <taxon>Candidatus Carbonibacillus</taxon>
    </lineage>
</organism>
<proteinExistence type="predicted"/>
<evidence type="ECO:0000313" key="2">
    <source>
        <dbReference type="Proteomes" id="UP000244338"/>
    </source>
</evidence>
<evidence type="ECO:0008006" key="3">
    <source>
        <dbReference type="Google" id="ProtNLM"/>
    </source>
</evidence>
<reference evidence="2" key="1">
    <citation type="journal article" date="2018" name="Sci. Rep.">
        <title>Lignite coal burning seam in the remote Altai Mountains harbors a hydrogen-driven thermophilic microbial community.</title>
        <authorList>
            <person name="Kadnikov V.V."/>
            <person name="Mardanov A.V."/>
            <person name="Ivasenko D.A."/>
            <person name="Antsiferov D.V."/>
            <person name="Beletsky A.V."/>
            <person name="Karnachuk O.V."/>
            <person name="Ravin N.V."/>
        </authorList>
    </citation>
    <scope>NUCLEOTIDE SEQUENCE [LARGE SCALE GENOMIC DNA]</scope>
</reference>
<name>A0A2R6XZF2_9BACL</name>
<dbReference type="EMBL" id="PEBX01000071">
    <property type="protein sequence ID" value="PTQ55805.1"/>
    <property type="molecule type" value="Genomic_DNA"/>
</dbReference>
<dbReference type="Proteomes" id="UP000244338">
    <property type="component" value="Unassembled WGS sequence"/>
</dbReference>
<accession>A0A2R6XZF2</accession>
<dbReference type="AlphaFoldDB" id="A0A2R6XZF2"/>